<name>A0A383EFE3_9ZZZZ</name>
<gene>
    <name evidence="1" type="ORF">METZ01_LOCUS508188</name>
</gene>
<evidence type="ECO:0000313" key="1">
    <source>
        <dbReference type="EMBL" id="SVE55334.1"/>
    </source>
</evidence>
<feature type="non-terminal residue" evidence="1">
    <location>
        <position position="1"/>
    </location>
</feature>
<organism evidence="1">
    <name type="scientific">marine metagenome</name>
    <dbReference type="NCBI Taxonomy" id="408172"/>
    <lineage>
        <taxon>unclassified sequences</taxon>
        <taxon>metagenomes</taxon>
        <taxon>ecological metagenomes</taxon>
    </lineage>
</organism>
<sequence>AYREATHLHESLHLTQKFVGPANELEAYSLNIISDPRFLLLNFPYFEDTIKTFFIENFSEVLNSFYARPIREQLFVPKETQWFLAPFNEDQLMHLRQAINIIAPLLNEVSRLNRNYPKELAYLSEQTGNPALLLEIVAAKQLPIPDSGVSEETRRKAFSFFDLQMNNKDNIRLGYKINRKKEAFLFIQNQLMIKDPVIHLRLYFEYLKKSFVKSDGKINVQIAEGEDFNSY</sequence>
<feature type="non-terminal residue" evidence="1">
    <location>
        <position position="231"/>
    </location>
</feature>
<dbReference type="AlphaFoldDB" id="A0A383EFE3"/>
<protein>
    <submittedName>
        <fullName evidence="1">Uncharacterized protein</fullName>
    </submittedName>
</protein>
<proteinExistence type="predicted"/>
<accession>A0A383EFE3</accession>
<dbReference type="EMBL" id="UINC01225319">
    <property type="protein sequence ID" value="SVE55334.1"/>
    <property type="molecule type" value="Genomic_DNA"/>
</dbReference>
<reference evidence="1" key="1">
    <citation type="submission" date="2018-05" db="EMBL/GenBank/DDBJ databases">
        <authorList>
            <person name="Lanie J.A."/>
            <person name="Ng W.-L."/>
            <person name="Kazmierczak K.M."/>
            <person name="Andrzejewski T.M."/>
            <person name="Davidsen T.M."/>
            <person name="Wayne K.J."/>
            <person name="Tettelin H."/>
            <person name="Glass J.I."/>
            <person name="Rusch D."/>
            <person name="Podicherti R."/>
            <person name="Tsui H.-C.T."/>
            <person name="Winkler M.E."/>
        </authorList>
    </citation>
    <scope>NUCLEOTIDE SEQUENCE</scope>
</reference>